<evidence type="ECO:0000313" key="2">
    <source>
        <dbReference type="EMBL" id="KZT27778.1"/>
    </source>
</evidence>
<accession>A0A165U7Y2</accession>
<name>A0A165U7Y2_9AGAM</name>
<protein>
    <submittedName>
        <fullName evidence="2">Uncharacterized protein</fullName>
    </submittedName>
</protein>
<dbReference type="Proteomes" id="UP000076761">
    <property type="component" value="Unassembled WGS sequence"/>
</dbReference>
<keyword evidence="3" id="KW-1185">Reference proteome</keyword>
<dbReference type="EMBL" id="KV425560">
    <property type="protein sequence ID" value="KZT27778.1"/>
    <property type="molecule type" value="Genomic_DNA"/>
</dbReference>
<sequence>MVVYSLLGNRGAIRSHGRTSANLNVRNPRLEQIGARRRASDPSYSSDNPRWRVGRTISIKPEFSWTYWASRRPPHPARHTFWDLLALHDTNGVIYVSRPVETAQDGIELDNQPGRDSTGARISASGVKKQHGEVMQKGTRSKSSWYRRKKSF</sequence>
<evidence type="ECO:0000313" key="3">
    <source>
        <dbReference type="Proteomes" id="UP000076761"/>
    </source>
</evidence>
<evidence type="ECO:0000256" key="1">
    <source>
        <dbReference type="SAM" id="MobiDB-lite"/>
    </source>
</evidence>
<reference evidence="2 3" key="1">
    <citation type="journal article" date="2016" name="Mol. Biol. Evol.">
        <title>Comparative Genomics of Early-Diverging Mushroom-Forming Fungi Provides Insights into the Origins of Lignocellulose Decay Capabilities.</title>
        <authorList>
            <person name="Nagy L.G."/>
            <person name="Riley R."/>
            <person name="Tritt A."/>
            <person name="Adam C."/>
            <person name="Daum C."/>
            <person name="Floudas D."/>
            <person name="Sun H."/>
            <person name="Yadav J.S."/>
            <person name="Pangilinan J."/>
            <person name="Larsson K.H."/>
            <person name="Matsuura K."/>
            <person name="Barry K."/>
            <person name="Labutti K."/>
            <person name="Kuo R."/>
            <person name="Ohm R.A."/>
            <person name="Bhattacharya S.S."/>
            <person name="Shirouzu T."/>
            <person name="Yoshinaga Y."/>
            <person name="Martin F.M."/>
            <person name="Grigoriev I.V."/>
            <person name="Hibbett D.S."/>
        </authorList>
    </citation>
    <scope>NUCLEOTIDE SEQUENCE [LARGE SCALE GENOMIC DNA]</scope>
    <source>
        <strain evidence="2 3">HHB14362 ss-1</strain>
    </source>
</reference>
<organism evidence="2 3">
    <name type="scientific">Neolentinus lepideus HHB14362 ss-1</name>
    <dbReference type="NCBI Taxonomy" id="1314782"/>
    <lineage>
        <taxon>Eukaryota</taxon>
        <taxon>Fungi</taxon>
        <taxon>Dikarya</taxon>
        <taxon>Basidiomycota</taxon>
        <taxon>Agaricomycotina</taxon>
        <taxon>Agaricomycetes</taxon>
        <taxon>Gloeophyllales</taxon>
        <taxon>Gloeophyllaceae</taxon>
        <taxon>Neolentinus</taxon>
    </lineage>
</organism>
<dbReference type="InParanoid" id="A0A165U7Y2"/>
<feature type="region of interest" description="Disordered" evidence="1">
    <location>
        <begin position="105"/>
        <end position="152"/>
    </location>
</feature>
<dbReference type="AlphaFoldDB" id="A0A165U7Y2"/>
<gene>
    <name evidence="2" type="ORF">NEOLEDRAFT_1146223</name>
</gene>
<proteinExistence type="predicted"/>